<evidence type="ECO:0000256" key="1">
    <source>
        <dbReference type="ARBA" id="ARBA00004141"/>
    </source>
</evidence>
<feature type="transmembrane region" description="Helical" evidence="5">
    <location>
        <begin position="120"/>
        <end position="137"/>
    </location>
</feature>
<reference evidence="7 8" key="1">
    <citation type="journal article" date="2019" name="Int. J. Syst. Evol. Microbiol.">
        <title>The Global Catalogue of Microorganisms (GCM) 10K type strain sequencing project: providing services to taxonomists for standard genome sequencing and annotation.</title>
        <authorList>
            <consortium name="The Broad Institute Genomics Platform"/>
            <consortium name="The Broad Institute Genome Sequencing Center for Infectious Disease"/>
            <person name="Wu L."/>
            <person name="Ma J."/>
        </authorList>
    </citation>
    <scope>NUCLEOTIDE SEQUENCE [LARGE SCALE GENOMIC DNA]</scope>
    <source>
        <strain evidence="7 8">JCM 15503</strain>
    </source>
</reference>
<keyword evidence="2 5" id="KW-0812">Transmembrane</keyword>
<feature type="transmembrane region" description="Helical" evidence="5">
    <location>
        <begin position="9"/>
        <end position="30"/>
    </location>
</feature>
<evidence type="ECO:0000313" key="7">
    <source>
        <dbReference type="EMBL" id="GAA0762537.1"/>
    </source>
</evidence>
<feature type="transmembrane region" description="Helical" evidence="5">
    <location>
        <begin position="179"/>
        <end position="202"/>
    </location>
</feature>
<organism evidence="7 8">
    <name type="scientific">Ideonella azotifigens</name>
    <dbReference type="NCBI Taxonomy" id="513160"/>
    <lineage>
        <taxon>Bacteria</taxon>
        <taxon>Pseudomonadati</taxon>
        <taxon>Pseudomonadota</taxon>
        <taxon>Betaproteobacteria</taxon>
        <taxon>Burkholderiales</taxon>
        <taxon>Sphaerotilaceae</taxon>
        <taxon>Ideonella</taxon>
    </lineage>
</organism>
<feature type="domain" description="EamA" evidence="6">
    <location>
        <begin position="9"/>
        <end position="135"/>
    </location>
</feature>
<dbReference type="InterPro" id="IPR050638">
    <property type="entry name" value="AA-Vitamin_Transporters"/>
</dbReference>
<keyword evidence="3 5" id="KW-1133">Transmembrane helix</keyword>
<feature type="transmembrane region" description="Helical" evidence="5">
    <location>
        <begin position="270"/>
        <end position="289"/>
    </location>
</feature>
<dbReference type="Pfam" id="PF00892">
    <property type="entry name" value="EamA"/>
    <property type="match status" value="2"/>
</dbReference>
<dbReference type="InterPro" id="IPR000620">
    <property type="entry name" value="EamA_dom"/>
</dbReference>
<keyword evidence="4 5" id="KW-0472">Membrane</keyword>
<evidence type="ECO:0000256" key="4">
    <source>
        <dbReference type="ARBA" id="ARBA00023136"/>
    </source>
</evidence>
<feature type="transmembrane region" description="Helical" evidence="5">
    <location>
        <begin position="244"/>
        <end position="264"/>
    </location>
</feature>
<keyword evidence="8" id="KW-1185">Reference proteome</keyword>
<feature type="transmembrane region" description="Helical" evidence="5">
    <location>
        <begin position="95"/>
        <end position="113"/>
    </location>
</feature>
<dbReference type="PANTHER" id="PTHR32322">
    <property type="entry name" value="INNER MEMBRANE TRANSPORTER"/>
    <property type="match status" value="1"/>
</dbReference>
<accession>A0ABN1KCL4</accession>
<sequence length="298" mass="31261">MKPRHLAELLLLAAIWGASFLFIRMGAAAFGPLALAGMRTVGATLCLLPLLVWRGEQGALLKHWKPILLVGITNSALPFVCFGVAALAINGGLSAIFNATTPLWGALLAWLWLGDKPTRAKSLGLAIGFAGVLWLAWDKASFRPGDHGVSPALAVLACMAATLLYGFSANFTRRYLTGVPSMALAAGSQIAASLLLVPLMLTHWPEVNPGAREWLAAVLLAVVCTGLAYVLYFRLIASMGASNAMTVTFLIPAFAVLWGALFLAEQLTGAMLAGCAVILVGTGLVTGLLKLKLLSPGR</sequence>
<feature type="transmembrane region" description="Helical" evidence="5">
    <location>
        <begin position="36"/>
        <end position="55"/>
    </location>
</feature>
<dbReference type="PANTHER" id="PTHR32322:SF9">
    <property type="entry name" value="AMINO-ACID METABOLITE EFFLUX PUMP-RELATED"/>
    <property type="match status" value="1"/>
</dbReference>
<name>A0ABN1KCL4_9BURK</name>
<dbReference type="RefSeq" id="WP_141291200.1">
    <property type="nucleotide sequence ID" value="NZ_BAAAEW010000033.1"/>
</dbReference>
<evidence type="ECO:0000256" key="3">
    <source>
        <dbReference type="ARBA" id="ARBA00022989"/>
    </source>
</evidence>
<evidence type="ECO:0000313" key="8">
    <source>
        <dbReference type="Proteomes" id="UP001500279"/>
    </source>
</evidence>
<feature type="transmembrane region" description="Helical" evidence="5">
    <location>
        <begin position="214"/>
        <end position="232"/>
    </location>
</feature>
<feature type="transmembrane region" description="Helical" evidence="5">
    <location>
        <begin position="67"/>
        <end position="89"/>
    </location>
</feature>
<gene>
    <name evidence="7" type="ORF">GCM10009107_47120</name>
</gene>
<evidence type="ECO:0000259" key="6">
    <source>
        <dbReference type="Pfam" id="PF00892"/>
    </source>
</evidence>
<feature type="transmembrane region" description="Helical" evidence="5">
    <location>
        <begin position="149"/>
        <end position="167"/>
    </location>
</feature>
<dbReference type="EMBL" id="BAAAEW010000033">
    <property type="protein sequence ID" value="GAA0762537.1"/>
    <property type="molecule type" value="Genomic_DNA"/>
</dbReference>
<dbReference type="InterPro" id="IPR037185">
    <property type="entry name" value="EmrE-like"/>
</dbReference>
<comment type="caution">
    <text evidence="7">The sequence shown here is derived from an EMBL/GenBank/DDBJ whole genome shotgun (WGS) entry which is preliminary data.</text>
</comment>
<proteinExistence type="predicted"/>
<feature type="domain" description="EamA" evidence="6">
    <location>
        <begin position="154"/>
        <end position="286"/>
    </location>
</feature>
<protein>
    <submittedName>
        <fullName evidence="7">DMT family transporter</fullName>
    </submittedName>
</protein>
<evidence type="ECO:0000256" key="2">
    <source>
        <dbReference type="ARBA" id="ARBA00022692"/>
    </source>
</evidence>
<dbReference type="SUPFAM" id="SSF103481">
    <property type="entry name" value="Multidrug resistance efflux transporter EmrE"/>
    <property type="match status" value="2"/>
</dbReference>
<evidence type="ECO:0000256" key="5">
    <source>
        <dbReference type="SAM" id="Phobius"/>
    </source>
</evidence>
<dbReference type="Proteomes" id="UP001500279">
    <property type="component" value="Unassembled WGS sequence"/>
</dbReference>
<comment type="subcellular location">
    <subcellularLocation>
        <location evidence="1">Membrane</location>
        <topology evidence="1">Multi-pass membrane protein</topology>
    </subcellularLocation>
</comment>